<gene>
    <name evidence="10" type="ORF">AWRI3579_g1022</name>
</gene>
<dbReference type="FunFam" id="3.30.420.10:FF:000019">
    <property type="entry name" value="RNA exonuclease NEF-sp"/>
    <property type="match status" value="1"/>
</dbReference>
<evidence type="ECO:0000256" key="7">
    <source>
        <dbReference type="ARBA" id="ARBA00023242"/>
    </source>
</evidence>
<evidence type="ECO:0000313" key="10">
    <source>
        <dbReference type="EMBL" id="OEJ86429.1"/>
    </source>
</evidence>
<dbReference type="GO" id="GO:0005634">
    <property type="term" value="C:nucleus"/>
    <property type="evidence" value="ECO:0007669"/>
    <property type="project" value="UniProtKB-SubCell"/>
</dbReference>
<dbReference type="Pfam" id="PF00929">
    <property type="entry name" value="RNase_T"/>
    <property type="match status" value="1"/>
</dbReference>
<dbReference type="GO" id="GO:0004527">
    <property type="term" value="F:exonuclease activity"/>
    <property type="evidence" value="ECO:0007669"/>
    <property type="project" value="UniProtKB-KW"/>
</dbReference>
<dbReference type="CDD" id="cd06145">
    <property type="entry name" value="REX1_like"/>
    <property type="match status" value="1"/>
</dbReference>
<evidence type="ECO:0000256" key="2">
    <source>
        <dbReference type="ARBA" id="ARBA00006357"/>
    </source>
</evidence>
<evidence type="ECO:0000259" key="9">
    <source>
        <dbReference type="SMART" id="SM00479"/>
    </source>
</evidence>
<dbReference type="STRING" id="56408.A0A1E5RHN1"/>
<dbReference type="SUPFAM" id="SSF53098">
    <property type="entry name" value="Ribonuclease H-like"/>
    <property type="match status" value="1"/>
</dbReference>
<feature type="region of interest" description="Disordered" evidence="8">
    <location>
        <begin position="108"/>
        <end position="139"/>
    </location>
</feature>
<feature type="compositionally biased region" description="Low complexity" evidence="8">
    <location>
        <begin position="39"/>
        <end position="53"/>
    </location>
</feature>
<dbReference type="InterPro" id="IPR012337">
    <property type="entry name" value="RNaseH-like_sf"/>
</dbReference>
<reference evidence="11" key="1">
    <citation type="journal article" date="2016" name="Genome Announc.">
        <title>Genome sequences of three species of Hanseniaspora isolated from spontaneous wine fermentations.</title>
        <authorList>
            <person name="Sternes P.R."/>
            <person name="Lee D."/>
            <person name="Kutyna D.R."/>
            <person name="Borneman A.R."/>
        </authorList>
    </citation>
    <scope>NUCLEOTIDE SEQUENCE [LARGE SCALE GENOMIC DNA]</scope>
    <source>
        <strain evidence="11">AWRI3579</strain>
    </source>
</reference>
<evidence type="ECO:0000256" key="1">
    <source>
        <dbReference type="ARBA" id="ARBA00004123"/>
    </source>
</evidence>
<evidence type="ECO:0000256" key="3">
    <source>
        <dbReference type="ARBA" id="ARBA00022552"/>
    </source>
</evidence>
<sequence>MSRRVARKLKKKRSQKKHGGLQKGEDSNTNGLTPNHSSTNTKGKTNNTKVVTPVKKRILNLQATKKLPGQTSPFLDSSPKVQNNQSEKGFPPSYEERMHELLHLAQEDASSGQQDNDGFSDSHEQMEKESSPSSSVASSVGSIITPISSSALESTVLYNNGEHRDRYSDEETFLNRHAPLKAKDSSLENNSNNVPSMNNENLDAVGTSSDYSTVASRSNSVSLEAGEVAMKNLNAKRRRRSSAVAPSPGNNLKSPPTLKHETSLSSIAAPKKKKRLLRPATISLTSKTQGKRMSVKDLRDLVLYILESKTNCPSWFHIENKSNITKIITLFVPGLEPQDLAHFSSQEKPLSFSDLTSGSEKNTELAPDFLDPSIKFSVASVQTPGSKNSIYSSYNSFLNVGLTKLKKQQLREEMNRKKITINDLLLNVGDLIAAAYPVHPETPNIPESLVQQIETRNANLPDSEEWVETKELHQEAPRTFALDCEMCLSANGHVLTRCSVVNFQNEVVYDQLVKPDVEIVDYLTKYSGITEEMLRPVTCTAKQVQQDLLQLISLDDVLIGHSLQSDLNILKLRHTKVVDTAFIYEHKAGPPFRPSLKYLSQEYLNVNIQNDDAKGHDSITDARTCMDLTKLKIQNGLAFGMGLNTESLFKKMYESTRIRSVTFTDYAPEFSYDGEANKDNCKSVKCVSDKEIFEKLGKNLSDHDFFVARLRDLEFERGYAQQRSSVPDGSNCTSQFASRESAIEGLKNGLSTLYEQIPTSALVIIFTATGDVTDYKRISQELNAITIKEERQKAQSLRQAELSEAVTKARDAMAMFITKT</sequence>
<feature type="region of interest" description="Disordered" evidence="8">
    <location>
        <begin position="232"/>
        <end position="263"/>
    </location>
</feature>
<keyword evidence="7" id="KW-0539">Nucleus</keyword>
<dbReference type="InterPro" id="IPR034922">
    <property type="entry name" value="REX1-like_exo"/>
</dbReference>
<comment type="similarity">
    <text evidence="2">Belongs to the REXO1/REXO3 family.</text>
</comment>
<dbReference type="AlphaFoldDB" id="A0A1E5RHN1"/>
<feature type="compositionally biased region" description="Polar residues" evidence="8">
    <location>
        <begin position="69"/>
        <end position="87"/>
    </location>
</feature>
<dbReference type="FunCoup" id="A0A1E5RHN1">
    <property type="interactions" value="239"/>
</dbReference>
<evidence type="ECO:0000256" key="5">
    <source>
        <dbReference type="ARBA" id="ARBA00022801"/>
    </source>
</evidence>
<keyword evidence="11" id="KW-1185">Reference proteome</keyword>
<feature type="compositionally biased region" description="Polar residues" evidence="8">
    <location>
        <begin position="27"/>
        <end position="38"/>
    </location>
</feature>
<proteinExistence type="inferred from homology"/>
<feature type="compositionally biased region" description="Basic residues" evidence="8">
    <location>
        <begin position="1"/>
        <end position="20"/>
    </location>
</feature>
<organism evidence="10 11">
    <name type="scientific">Hanseniaspora osmophila</name>
    <dbReference type="NCBI Taxonomy" id="56408"/>
    <lineage>
        <taxon>Eukaryota</taxon>
        <taxon>Fungi</taxon>
        <taxon>Dikarya</taxon>
        <taxon>Ascomycota</taxon>
        <taxon>Saccharomycotina</taxon>
        <taxon>Saccharomycetes</taxon>
        <taxon>Saccharomycodales</taxon>
        <taxon>Saccharomycodaceae</taxon>
        <taxon>Hanseniaspora</taxon>
    </lineage>
</organism>
<dbReference type="EMBL" id="LPNM01000006">
    <property type="protein sequence ID" value="OEJ86429.1"/>
    <property type="molecule type" value="Genomic_DNA"/>
</dbReference>
<dbReference type="Gene3D" id="3.30.420.10">
    <property type="entry name" value="Ribonuclease H-like superfamily/Ribonuclease H"/>
    <property type="match status" value="1"/>
</dbReference>
<evidence type="ECO:0000256" key="8">
    <source>
        <dbReference type="SAM" id="MobiDB-lite"/>
    </source>
</evidence>
<evidence type="ECO:0000313" key="11">
    <source>
        <dbReference type="Proteomes" id="UP000095728"/>
    </source>
</evidence>
<keyword evidence="3" id="KW-0698">rRNA processing</keyword>
<comment type="subcellular location">
    <subcellularLocation>
        <location evidence="1">Nucleus</location>
    </subcellularLocation>
</comment>
<dbReference type="OrthoDB" id="206335at2759"/>
<dbReference type="InParanoid" id="A0A1E5RHN1"/>
<dbReference type="InterPro" id="IPR013520">
    <property type="entry name" value="Ribonucl_H"/>
</dbReference>
<feature type="domain" description="Exonuclease" evidence="9">
    <location>
        <begin position="478"/>
        <end position="638"/>
    </location>
</feature>
<keyword evidence="6 10" id="KW-0269">Exonuclease</keyword>
<dbReference type="InterPro" id="IPR047021">
    <property type="entry name" value="REXO1/3/4-like"/>
</dbReference>
<accession>A0A1E5RHN1</accession>
<dbReference type="GO" id="GO:0006364">
    <property type="term" value="P:rRNA processing"/>
    <property type="evidence" value="ECO:0007669"/>
    <property type="project" value="UniProtKB-KW"/>
</dbReference>
<feature type="compositionally biased region" description="Basic and acidic residues" evidence="8">
    <location>
        <begin position="120"/>
        <end position="130"/>
    </location>
</feature>
<dbReference type="PANTHER" id="PTHR12801:SF115">
    <property type="entry name" value="FI18136P1-RELATED"/>
    <property type="match status" value="1"/>
</dbReference>
<dbReference type="Proteomes" id="UP000095728">
    <property type="component" value="Unassembled WGS sequence"/>
</dbReference>
<dbReference type="PANTHER" id="PTHR12801">
    <property type="entry name" value="RNA EXONUCLEASE REXO1 / RECO3 FAMILY MEMBER-RELATED"/>
    <property type="match status" value="1"/>
</dbReference>
<evidence type="ECO:0000256" key="6">
    <source>
        <dbReference type="ARBA" id="ARBA00022839"/>
    </source>
</evidence>
<comment type="caution">
    <text evidence="10">The sequence shown here is derived from an EMBL/GenBank/DDBJ whole genome shotgun (WGS) entry which is preliminary data.</text>
</comment>
<evidence type="ECO:0000256" key="4">
    <source>
        <dbReference type="ARBA" id="ARBA00022722"/>
    </source>
</evidence>
<protein>
    <submittedName>
        <fullName evidence="10">RNA exonuclease 1</fullName>
    </submittedName>
</protein>
<feature type="compositionally biased region" description="Polar residues" evidence="8">
    <location>
        <begin position="108"/>
        <end position="119"/>
    </location>
</feature>
<dbReference type="GO" id="GO:0003676">
    <property type="term" value="F:nucleic acid binding"/>
    <property type="evidence" value="ECO:0007669"/>
    <property type="project" value="InterPro"/>
</dbReference>
<name>A0A1E5RHN1_9ASCO</name>
<dbReference type="SMART" id="SM00479">
    <property type="entry name" value="EXOIII"/>
    <property type="match status" value="1"/>
</dbReference>
<keyword evidence="4" id="KW-0540">Nuclease</keyword>
<keyword evidence="5" id="KW-0378">Hydrolase</keyword>
<feature type="region of interest" description="Disordered" evidence="8">
    <location>
        <begin position="1"/>
        <end position="92"/>
    </location>
</feature>
<dbReference type="InterPro" id="IPR036397">
    <property type="entry name" value="RNaseH_sf"/>
</dbReference>